<dbReference type="EMBL" id="HE573021">
    <property type="protein sequence ID" value="CCC48044.1"/>
    <property type="molecule type" value="Genomic_DNA"/>
</dbReference>
<evidence type="ECO:0000256" key="2">
    <source>
        <dbReference type="SAM" id="MobiDB-lite"/>
    </source>
</evidence>
<dbReference type="AlphaFoldDB" id="G0TVS8"/>
<proteinExistence type="predicted"/>
<reference evidence="3" key="1">
    <citation type="journal article" date="2012" name="Proc. Natl. Acad. Sci. U.S.A.">
        <title>Antigenic diversity is generated by distinct evolutionary mechanisms in African trypanosome species.</title>
        <authorList>
            <person name="Jackson A.P."/>
            <person name="Berry A."/>
            <person name="Aslett M."/>
            <person name="Allison H.C."/>
            <person name="Burton P."/>
            <person name="Vavrova-Anderson J."/>
            <person name="Brown R."/>
            <person name="Browne H."/>
            <person name="Corton N."/>
            <person name="Hauser H."/>
            <person name="Gamble J."/>
            <person name="Gilderthorp R."/>
            <person name="Marcello L."/>
            <person name="McQuillan J."/>
            <person name="Otto T.D."/>
            <person name="Quail M.A."/>
            <person name="Sanders M.J."/>
            <person name="van Tonder A."/>
            <person name="Ginger M.L."/>
            <person name="Field M.C."/>
            <person name="Barry J.D."/>
            <person name="Hertz-Fowler C."/>
            <person name="Berriman M."/>
        </authorList>
    </citation>
    <scope>NUCLEOTIDE SEQUENCE</scope>
    <source>
        <strain evidence="3">Y486</strain>
    </source>
</reference>
<evidence type="ECO:0000313" key="3">
    <source>
        <dbReference type="EMBL" id="CCC48044.1"/>
    </source>
</evidence>
<dbReference type="OMA" id="HPSTHEV"/>
<sequence length="344" mass="36605">MSSNGQAATRPRHSGKCFFLPAEGAGDGAPERALLTGCRAAHSVAGPSGSQEAPCSLAALGETGPSATLLRYRIENERLRDQVKAHAVQEALLTQRLQELSARNTALHLKEFREKERDSAIRELRDQLVHKAREAEALRREIEVLSARIRAHEGAAPCPFRADGQQESVCVSPDAAPATQLPGADGRTHELLCQVLGRVGCLVRAVTTLEHCSAVSHGGVQCPRTADECATQHPEEAMQGNAMGAEEMQVRGAHASCEELAMSIREKVMFCETVAARVTAHLLAARSVCAKAPNGIEVTGEPMPAREPMQPSSVAAALAVKSAGASPASRKPNVKPRTDECEVQ</sequence>
<organism evidence="3">
    <name type="scientific">Trypanosoma vivax (strain Y486)</name>
    <dbReference type="NCBI Taxonomy" id="1055687"/>
    <lineage>
        <taxon>Eukaryota</taxon>
        <taxon>Discoba</taxon>
        <taxon>Euglenozoa</taxon>
        <taxon>Kinetoplastea</taxon>
        <taxon>Metakinetoplastina</taxon>
        <taxon>Trypanosomatida</taxon>
        <taxon>Trypanosomatidae</taxon>
        <taxon>Trypanosoma</taxon>
        <taxon>Duttonella</taxon>
    </lineage>
</organism>
<feature type="compositionally biased region" description="Low complexity" evidence="2">
    <location>
        <begin position="311"/>
        <end position="328"/>
    </location>
</feature>
<gene>
    <name evidence="3" type="ORF">TVY486_0502480</name>
</gene>
<evidence type="ECO:0000256" key="1">
    <source>
        <dbReference type="SAM" id="Coils"/>
    </source>
</evidence>
<dbReference type="VEuPathDB" id="TriTrypDB:TvY486_0502480"/>
<accession>G0TVS8</accession>
<name>G0TVS8_TRYVY</name>
<protein>
    <submittedName>
        <fullName evidence="3">Uncharacterized protein</fullName>
    </submittedName>
</protein>
<feature type="coiled-coil region" evidence="1">
    <location>
        <begin position="121"/>
        <end position="155"/>
    </location>
</feature>
<keyword evidence="1" id="KW-0175">Coiled coil</keyword>
<feature type="region of interest" description="Disordered" evidence="2">
    <location>
        <begin position="301"/>
        <end position="344"/>
    </location>
</feature>